<comment type="caution">
    <text evidence="5">The sequence shown here is derived from an EMBL/GenBank/DDBJ whole genome shotgun (WGS) entry which is preliminary data.</text>
</comment>
<dbReference type="SUPFAM" id="SSF46894">
    <property type="entry name" value="C-terminal effector domain of the bipartite response regulators"/>
    <property type="match status" value="1"/>
</dbReference>
<protein>
    <submittedName>
        <fullName evidence="5">Helix-turn-helix transcriptional regulator</fullName>
    </submittedName>
</protein>
<dbReference type="SMART" id="SM00421">
    <property type="entry name" value="HTH_LUXR"/>
    <property type="match status" value="1"/>
</dbReference>
<dbReference type="AlphaFoldDB" id="A0A1E5PJ11"/>
<reference evidence="5 6" key="1">
    <citation type="submission" date="2016-08" db="EMBL/GenBank/DDBJ databases">
        <title>Complete genome sequence of Streptomyces agglomeratus strain 6-3-2, a novel anti-MRSA actinomycete isolated from Wuli of Tebit, China.</title>
        <authorList>
            <person name="Chen X."/>
        </authorList>
    </citation>
    <scope>NUCLEOTIDE SEQUENCE [LARGE SCALE GENOMIC DNA]</scope>
    <source>
        <strain evidence="5 6">6-3-2</strain>
    </source>
</reference>
<dbReference type="SMART" id="SM00448">
    <property type="entry name" value="REC"/>
    <property type="match status" value="1"/>
</dbReference>
<keyword evidence="6" id="KW-1185">Reference proteome</keyword>
<accession>A0A1E5PJ11</accession>
<sequence length="205" mass="21887">MGATLIRVLLVEDTGLMRGALAALLAREGDIEVVVEAEGNGSVLARALSYRPDVAVIDVDSPQREELALGGALSAQLPDCRMLLVTGSSTRECLWRVLAQHTPGLIGKDAPADRLVEGIRKVASGQRYIDPELAVLAVNAAESPLTPRELEVLRMGAEGTPTREIADRLALSVGTVRNHLSAVANKVGARNRVDTIRIVRESGWL</sequence>
<organism evidence="5 6">
    <name type="scientific">Streptomyces agglomeratus</name>
    <dbReference type="NCBI Taxonomy" id="285458"/>
    <lineage>
        <taxon>Bacteria</taxon>
        <taxon>Bacillati</taxon>
        <taxon>Actinomycetota</taxon>
        <taxon>Actinomycetes</taxon>
        <taxon>Kitasatosporales</taxon>
        <taxon>Streptomycetaceae</taxon>
        <taxon>Streptomyces</taxon>
    </lineage>
</organism>
<name>A0A1E5PJ11_9ACTN</name>
<feature type="domain" description="Response regulatory" evidence="4">
    <location>
        <begin position="7"/>
        <end position="123"/>
    </location>
</feature>
<dbReference type="InterPro" id="IPR016032">
    <property type="entry name" value="Sig_transdc_resp-reg_C-effctor"/>
</dbReference>
<dbReference type="GO" id="GO:0006355">
    <property type="term" value="P:regulation of DNA-templated transcription"/>
    <property type="evidence" value="ECO:0007669"/>
    <property type="project" value="InterPro"/>
</dbReference>
<dbReference type="Proteomes" id="UP000095759">
    <property type="component" value="Unassembled WGS sequence"/>
</dbReference>
<proteinExistence type="predicted"/>
<dbReference type="GO" id="GO:0000160">
    <property type="term" value="P:phosphorelay signal transduction system"/>
    <property type="evidence" value="ECO:0007669"/>
    <property type="project" value="InterPro"/>
</dbReference>
<dbReference type="InterPro" id="IPR039420">
    <property type="entry name" value="WalR-like"/>
</dbReference>
<dbReference type="InterPro" id="IPR001789">
    <property type="entry name" value="Sig_transdc_resp-reg_receiver"/>
</dbReference>
<feature type="modified residue" description="4-aspartylphosphate" evidence="2">
    <location>
        <position position="58"/>
    </location>
</feature>
<dbReference type="STRING" id="285458.BGM19_20220"/>
<dbReference type="PROSITE" id="PS50043">
    <property type="entry name" value="HTH_LUXR_2"/>
    <property type="match status" value="1"/>
</dbReference>
<dbReference type="Pfam" id="PF00072">
    <property type="entry name" value="Response_reg"/>
    <property type="match status" value="1"/>
</dbReference>
<dbReference type="PROSITE" id="PS00622">
    <property type="entry name" value="HTH_LUXR_1"/>
    <property type="match status" value="1"/>
</dbReference>
<evidence type="ECO:0000313" key="5">
    <source>
        <dbReference type="EMBL" id="OEJ29492.1"/>
    </source>
</evidence>
<evidence type="ECO:0000256" key="1">
    <source>
        <dbReference type="ARBA" id="ARBA00023125"/>
    </source>
</evidence>
<dbReference type="SUPFAM" id="SSF52172">
    <property type="entry name" value="CheY-like"/>
    <property type="match status" value="1"/>
</dbReference>
<dbReference type="PANTHER" id="PTHR43214:SF42">
    <property type="entry name" value="TRANSCRIPTIONAL REGULATORY PROTEIN DESR"/>
    <property type="match status" value="1"/>
</dbReference>
<keyword evidence="2" id="KW-0597">Phosphoprotein</keyword>
<dbReference type="InterPro" id="IPR000792">
    <property type="entry name" value="Tscrpt_reg_LuxR_C"/>
</dbReference>
<evidence type="ECO:0000313" key="6">
    <source>
        <dbReference type="Proteomes" id="UP000095759"/>
    </source>
</evidence>
<dbReference type="Gene3D" id="3.40.50.2300">
    <property type="match status" value="1"/>
</dbReference>
<dbReference type="PRINTS" id="PR00038">
    <property type="entry name" value="HTHLUXR"/>
</dbReference>
<dbReference type="OrthoDB" id="9808843at2"/>
<gene>
    <name evidence="5" type="ORF">AS594_16720</name>
</gene>
<dbReference type="PROSITE" id="PS50110">
    <property type="entry name" value="RESPONSE_REGULATORY"/>
    <property type="match status" value="1"/>
</dbReference>
<feature type="domain" description="HTH luxR-type" evidence="3">
    <location>
        <begin position="138"/>
        <end position="203"/>
    </location>
</feature>
<evidence type="ECO:0000256" key="2">
    <source>
        <dbReference type="PROSITE-ProRule" id="PRU00169"/>
    </source>
</evidence>
<dbReference type="CDD" id="cd06170">
    <property type="entry name" value="LuxR_C_like"/>
    <property type="match status" value="1"/>
</dbReference>
<keyword evidence="1" id="KW-0238">DNA-binding</keyword>
<evidence type="ECO:0000259" key="3">
    <source>
        <dbReference type="PROSITE" id="PS50043"/>
    </source>
</evidence>
<dbReference type="EMBL" id="MEHJ01000001">
    <property type="protein sequence ID" value="OEJ29492.1"/>
    <property type="molecule type" value="Genomic_DNA"/>
</dbReference>
<dbReference type="InterPro" id="IPR011006">
    <property type="entry name" value="CheY-like_superfamily"/>
</dbReference>
<dbReference type="PANTHER" id="PTHR43214">
    <property type="entry name" value="TWO-COMPONENT RESPONSE REGULATOR"/>
    <property type="match status" value="1"/>
</dbReference>
<evidence type="ECO:0000259" key="4">
    <source>
        <dbReference type="PROSITE" id="PS50110"/>
    </source>
</evidence>
<dbReference type="Pfam" id="PF00196">
    <property type="entry name" value="GerE"/>
    <property type="match status" value="1"/>
</dbReference>
<dbReference type="GO" id="GO:0003677">
    <property type="term" value="F:DNA binding"/>
    <property type="evidence" value="ECO:0007669"/>
    <property type="project" value="UniProtKB-KW"/>
</dbReference>